<dbReference type="Proteomes" id="UP000051181">
    <property type="component" value="Unassembled WGS sequence"/>
</dbReference>
<evidence type="ECO:0000256" key="1">
    <source>
        <dbReference type="ARBA" id="ARBA00022679"/>
    </source>
</evidence>
<evidence type="ECO:0000313" key="5">
    <source>
        <dbReference type="EMBL" id="KRK16923.1"/>
    </source>
</evidence>
<proteinExistence type="predicted"/>
<dbReference type="NCBIfam" id="NF002332">
    <property type="entry name" value="PRK01293.1"/>
    <property type="match status" value="1"/>
</dbReference>
<evidence type="ECO:0000313" key="6">
    <source>
        <dbReference type="Proteomes" id="UP000051181"/>
    </source>
</evidence>
<feature type="domain" description="Phosphoribosyl-dephospho-CoA transferase MdcG C-terminal" evidence="3">
    <location>
        <begin position="88"/>
        <end position="203"/>
    </location>
</feature>
<gene>
    <name evidence="5" type="ORF">FD22_GL001048</name>
</gene>
<dbReference type="GeneID" id="65915990"/>
<dbReference type="InterPro" id="IPR017557">
    <property type="entry name" value="Holo-ACP_synthase"/>
</dbReference>
<dbReference type="Pfam" id="PF20866">
    <property type="entry name" value="MdcG_N"/>
    <property type="match status" value="1"/>
</dbReference>
<name>A0A0R1F521_9LACO</name>
<sequence>MERIAPHTLLKLKTVTDLIFTGDLPEWVTDMLAQAPYVIVRRGQQDTQIPIGIRGYQKNQRFAAWLPLGAWQQVITPQAALKYLPQLAATRQTLAAFQTLRQITPLLADYQWGVGGSLQYELVTGLPMARAASDVDVIMTLPPKKMTPATAKQLVTTLKQMSQHVDIQVVADEYGFSLEEYGMQRSTEILVKSNQGPQLVHDPWTFIQERCD</sequence>
<dbReference type="NCBIfam" id="TIGR03135">
    <property type="entry name" value="malonate_mdcG"/>
    <property type="match status" value="1"/>
</dbReference>
<evidence type="ECO:0000259" key="3">
    <source>
        <dbReference type="Pfam" id="PF10620"/>
    </source>
</evidence>
<reference evidence="5 6" key="1">
    <citation type="journal article" date="2015" name="Genome Announc.">
        <title>Expanding the biotechnology potential of lactobacilli through comparative genomics of 213 strains and associated genera.</title>
        <authorList>
            <person name="Sun Z."/>
            <person name="Harris H.M."/>
            <person name="McCann A."/>
            <person name="Guo C."/>
            <person name="Argimon S."/>
            <person name="Zhang W."/>
            <person name="Yang X."/>
            <person name="Jeffery I.B."/>
            <person name="Cooney J.C."/>
            <person name="Kagawa T.F."/>
            <person name="Liu W."/>
            <person name="Song Y."/>
            <person name="Salvetti E."/>
            <person name="Wrobel A."/>
            <person name="Rasinkangas P."/>
            <person name="Parkhill J."/>
            <person name="Rea M.C."/>
            <person name="O'Sullivan O."/>
            <person name="Ritari J."/>
            <person name="Douillard F.P."/>
            <person name="Paul Ross R."/>
            <person name="Yang R."/>
            <person name="Briner A.E."/>
            <person name="Felis G.E."/>
            <person name="de Vos W.M."/>
            <person name="Barrangou R."/>
            <person name="Klaenhammer T.R."/>
            <person name="Caufield P.W."/>
            <person name="Cui Y."/>
            <person name="Zhang H."/>
            <person name="O'Toole P.W."/>
        </authorList>
    </citation>
    <scope>NUCLEOTIDE SEQUENCE [LARGE SCALE GENOMIC DNA]</scope>
    <source>
        <strain evidence="5 6">DSM 20001</strain>
    </source>
</reference>
<organism evidence="5 6">
    <name type="scientific">Loigolactobacillus coryniformis subsp. coryniformis KCTC 3167 = DSM 20001</name>
    <dbReference type="NCBI Taxonomy" id="913848"/>
    <lineage>
        <taxon>Bacteria</taxon>
        <taxon>Bacillati</taxon>
        <taxon>Bacillota</taxon>
        <taxon>Bacilli</taxon>
        <taxon>Lactobacillales</taxon>
        <taxon>Lactobacillaceae</taxon>
        <taxon>Loigolactobacillus</taxon>
    </lineage>
</organism>
<dbReference type="GO" id="GO:0016779">
    <property type="term" value="F:nucleotidyltransferase activity"/>
    <property type="evidence" value="ECO:0007669"/>
    <property type="project" value="UniProtKB-KW"/>
</dbReference>
<comment type="caution">
    <text evidence="5">The sequence shown here is derived from an EMBL/GenBank/DDBJ whole genome shotgun (WGS) entry which is preliminary data.</text>
</comment>
<keyword evidence="1 5" id="KW-0808">Transferase</keyword>
<dbReference type="InterPro" id="IPR048903">
    <property type="entry name" value="MdcG_N"/>
</dbReference>
<dbReference type="EMBL" id="AZCN01000027">
    <property type="protein sequence ID" value="KRK16923.1"/>
    <property type="molecule type" value="Genomic_DNA"/>
</dbReference>
<dbReference type="PATRIC" id="fig|913848.6.peg.1080"/>
<dbReference type="AlphaFoldDB" id="A0A0R1F521"/>
<keyword evidence="2" id="KW-0548">Nucleotidyltransferase</keyword>
<accession>A0A0R1F521</accession>
<evidence type="ECO:0000256" key="2">
    <source>
        <dbReference type="ARBA" id="ARBA00022695"/>
    </source>
</evidence>
<dbReference type="InterPro" id="IPR049180">
    <property type="entry name" value="MdcG_C"/>
</dbReference>
<dbReference type="Pfam" id="PF10620">
    <property type="entry name" value="MdcG"/>
    <property type="match status" value="1"/>
</dbReference>
<evidence type="ECO:0000259" key="4">
    <source>
        <dbReference type="Pfam" id="PF20866"/>
    </source>
</evidence>
<dbReference type="eggNOG" id="ENOG502Z8NU">
    <property type="taxonomic scope" value="Bacteria"/>
</dbReference>
<protein>
    <submittedName>
        <fullName evidence="5">Phosphoribosyl-dephospho-CoA transferase</fullName>
    </submittedName>
</protein>
<dbReference type="RefSeq" id="WP_010011476.1">
    <property type="nucleotide sequence ID" value="NZ_AZCN01000027.1"/>
</dbReference>
<feature type="domain" description="Phosphoribosyl-dephospho-CoA transferase MdcG N-terminal" evidence="4">
    <location>
        <begin position="6"/>
        <end position="77"/>
    </location>
</feature>